<keyword evidence="3" id="KW-0378">Hydrolase</keyword>
<dbReference type="InterPro" id="IPR029052">
    <property type="entry name" value="Metallo-depent_PP-like"/>
</dbReference>
<dbReference type="AlphaFoldDB" id="A0AAU7AP08"/>
<feature type="signal peptide" evidence="2">
    <location>
        <begin position="1"/>
        <end position="24"/>
    </location>
</feature>
<dbReference type="Gene3D" id="3.60.21.10">
    <property type="match status" value="1"/>
</dbReference>
<evidence type="ECO:0000256" key="2">
    <source>
        <dbReference type="SAM" id="SignalP"/>
    </source>
</evidence>
<dbReference type="GO" id="GO:0004115">
    <property type="term" value="F:3',5'-cyclic-AMP phosphodiesterase activity"/>
    <property type="evidence" value="ECO:0007669"/>
    <property type="project" value="UniProtKB-EC"/>
</dbReference>
<gene>
    <name evidence="3" type="primary">cpdA_1</name>
    <name evidence="3" type="ORF">DSM112329_00237</name>
</gene>
<feature type="chain" id="PRO_5043952470" evidence="2">
    <location>
        <begin position="25"/>
        <end position="583"/>
    </location>
</feature>
<dbReference type="SUPFAM" id="SSF56300">
    <property type="entry name" value="Metallo-dependent phosphatases"/>
    <property type="match status" value="1"/>
</dbReference>
<dbReference type="EMBL" id="CP114014">
    <property type="protein sequence ID" value="XAY03422.1"/>
    <property type="molecule type" value="Genomic_DNA"/>
</dbReference>
<accession>A0AAU7AP08</accession>
<evidence type="ECO:0000256" key="1">
    <source>
        <dbReference type="SAM" id="MobiDB-lite"/>
    </source>
</evidence>
<proteinExistence type="predicted"/>
<dbReference type="PANTHER" id="PTHR43143:SF1">
    <property type="entry name" value="SERINE_THREONINE-PROTEIN PHOSPHATASE CPPED1"/>
    <property type="match status" value="1"/>
</dbReference>
<dbReference type="PANTHER" id="PTHR43143">
    <property type="entry name" value="METALLOPHOSPHOESTERASE, CALCINEURIN SUPERFAMILY"/>
    <property type="match status" value="1"/>
</dbReference>
<keyword evidence="2" id="KW-0732">Signal</keyword>
<sequence>MQQTRIVALTAVVAVLAAVPAADAATKKRRPLPATTSHATIEGADPGAAYSTLRAGPGWKRVVRSDFAPAARGRSQKRSSLLYFGQLSDFQLADEESPVRVEALDLTSTPFTSAWRPQEALGPQTIDQGIRQVGRFTRSPLRQRGGRYAKLALVVTTGDSADNQQANEVRWTVSLLEGGRLDPNSGVDRAGCGAPGEAARYTGVQDDDDVLDSGRFYDPDRPSGAYAAWPRYPGLMDRAQQPFAAAGLPVPSYVAFGNHDGLVQGNAWANAAFQGLAVGCVKPLQAGGLAASALTTSPQNSLLVPPDPGRGLVGRKGYMALHAGGRQADAHGFAHVDPAEAKASAGEASYYSFSPRKGVRLVSINTVAEGEVVGSEGNLDDPQFRWIERTLEASDKAGELVILFGHHPLRSLSQPDPDEGATPCDVRKTAGPGCDGDPRDSRPIRLRADLQRLLEDHRSVVAYVAGHTHEHKVTPFRRTDGSGFWGIETASEVDWPINSRLLELMDNRDGTLSLFGTVLDHAAPVAAPAPGTAAAGMTELQLASIARELSYNDPQAGGKNATVGGTGKPHDRNVELLLRDPRP</sequence>
<name>A0AAU7AP08_9ACTN</name>
<dbReference type="InterPro" id="IPR051918">
    <property type="entry name" value="STPP_CPPED1"/>
</dbReference>
<dbReference type="KEGG" id="parq:DSM112329_00237"/>
<evidence type="ECO:0000313" key="3">
    <source>
        <dbReference type="EMBL" id="XAY03422.1"/>
    </source>
</evidence>
<feature type="region of interest" description="Disordered" evidence="1">
    <location>
        <begin position="411"/>
        <end position="442"/>
    </location>
</feature>
<reference evidence="3" key="1">
    <citation type="submission" date="2022-12" db="EMBL/GenBank/DDBJ databases">
        <title>Paraconexibacter alkalitolerans sp. nov. and Baekduia alba sp. nov., isolated from soil and emended description of the genera Paraconexibacter (Chun et al., 2020) and Baekduia (An et al., 2020).</title>
        <authorList>
            <person name="Vieira S."/>
            <person name="Huber K.J."/>
            <person name="Geppert A."/>
            <person name="Wolf J."/>
            <person name="Neumann-Schaal M."/>
            <person name="Muesken M."/>
            <person name="Overmann J."/>
        </authorList>
    </citation>
    <scope>NUCLEOTIDE SEQUENCE</scope>
    <source>
        <strain evidence="3">AEG42_29</strain>
    </source>
</reference>
<protein>
    <submittedName>
        <fullName evidence="3">3',5'-cyclic adenosine monophosphate phosphodiesterase CpdA</fullName>
        <ecNumber evidence="3">3.1.4.53</ecNumber>
    </submittedName>
</protein>
<feature type="region of interest" description="Disordered" evidence="1">
    <location>
        <begin position="551"/>
        <end position="583"/>
    </location>
</feature>
<dbReference type="RefSeq" id="WP_354699979.1">
    <property type="nucleotide sequence ID" value="NZ_CP114014.1"/>
</dbReference>
<dbReference type="EC" id="3.1.4.53" evidence="3"/>
<organism evidence="3">
    <name type="scientific">Paraconexibacter sp. AEG42_29</name>
    <dbReference type="NCBI Taxonomy" id="2997339"/>
    <lineage>
        <taxon>Bacteria</taxon>
        <taxon>Bacillati</taxon>
        <taxon>Actinomycetota</taxon>
        <taxon>Thermoleophilia</taxon>
        <taxon>Solirubrobacterales</taxon>
        <taxon>Paraconexibacteraceae</taxon>
        <taxon>Paraconexibacter</taxon>
    </lineage>
</organism>
<feature type="compositionally biased region" description="Basic and acidic residues" evidence="1">
    <location>
        <begin position="568"/>
        <end position="583"/>
    </location>
</feature>